<dbReference type="Proteomes" id="UP000601223">
    <property type="component" value="Unassembled WGS sequence"/>
</dbReference>
<protein>
    <submittedName>
        <fullName evidence="2">Hydrolase</fullName>
    </submittedName>
</protein>
<dbReference type="GO" id="GO:0016787">
    <property type="term" value="F:hydrolase activity"/>
    <property type="evidence" value="ECO:0007669"/>
    <property type="project" value="UniProtKB-KW"/>
</dbReference>
<proteinExistence type="predicted"/>
<keyword evidence="2" id="KW-0378">Hydrolase</keyword>
<dbReference type="PANTHER" id="PTHR33993">
    <property type="entry name" value="GLYOXALASE-RELATED"/>
    <property type="match status" value="1"/>
</dbReference>
<name>A0A8J3JH45_9ACTN</name>
<evidence type="ECO:0000313" key="3">
    <source>
        <dbReference type="Proteomes" id="UP000601223"/>
    </source>
</evidence>
<dbReference type="Gene3D" id="3.10.180.10">
    <property type="entry name" value="2,3-Dihydroxybiphenyl 1,2-Dioxygenase, domain 1"/>
    <property type="match status" value="2"/>
</dbReference>
<dbReference type="SUPFAM" id="SSF54593">
    <property type="entry name" value="Glyoxalase/Bleomycin resistance protein/Dihydroxybiphenyl dioxygenase"/>
    <property type="match status" value="2"/>
</dbReference>
<keyword evidence="3" id="KW-1185">Reference proteome</keyword>
<reference evidence="2 3" key="1">
    <citation type="submission" date="2021-01" db="EMBL/GenBank/DDBJ databases">
        <title>Whole genome shotgun sequence of Catellatospora bangladeshensis NBRC 107357.</title>
        <authorList>
            <person name="Komaki H."/>
            <person name="Tamura T."/>
        </authorList>
    </citation>
    <scope>NUCLEOTIDE SEQUENCE [LARGE SCALE GENOMIC DNA]</scope>
    <source>
        <strain evidence="2 3">NBRC 107357</strain>
    </source>
</reference>
<gene>
    <name evidence="2" type="ORF">Cba03nite_02190</name>
</gene>
<dbReference type="InterPro" id="IPR029068">
    <property type="entry name" value="Glyas_Bleomycin-R_OHBP_Dase"/>
</dbReference>
<dbReference type="PROSITE" id="PS51819">
    <property type="entry name" value="VOC"/>
    <property type="match status" value="1"/>
</dbReference>
<dbReference type="CDD" id="cd07247">
    <property type="entry name" value="SgaA_N_like"/>
    <property type="match status" value="1"/>
</dbReference>
<evidence type="ECO:0000259" key="1">
    <source>
        <dbReference type="PROSITE" id="PS51819"/>
    </source>
</evidence>
<organism evidence="2 3">
    <name type="scientific">Catellatospora bangladeshensis</name>
    <dbReference type="NCBI Taxonomy" id="310355"/>
    <lineage>
        <taxon>Bacteria</taxon>
        <taxon>Bacillati</taxon>
        <taxon>Actinomycetota</taxon>
        <taxon>Actinomycetes</taxon>
        <taxon>Micromonosporales</taxon>
        <taxon>Micromonosporaceae</taxon>
        <taxon>Catellatospora</taxon>
    </lineage>
</organism>
<dbReference type="InterPro" id="IPR037523">
    <property type="entry name" value="VOC_core"/>
</dbReference>
<sequence>MSGMRVRGYAPATPCWAEYAAADTGVAAAFYSGLFGWAPGEVFTLDGRAVAGMVPGQPGRPGAWLGYVSAPSADDMVATVVEAGGSVLAPPHDRGGMGRAALVTDAEGAVFGLWQRGSLGGAEAANEPATMCWTEVVTWREDTAVDFYGKAFRWSERKSEIAEGVDHIEWFIDSRVVGGMSVMDERYPAGTPAHWRITFEVADCAATVARCTELGGMVQIGPLELPVGDYALLTDPQGGSFGVIALSDAILATRL</sequence>
<dbReference type="EMBL" id="BONF01000002">
    <property type="protein sequence ID" value="GIF78870.1"/>
    <property type="molecule type" value="Genomic_DNA"/>
</dbReference>
<dbReference type="AlphaFoldDB" id="A0A8J3JH45"/>
<accession>A0A8J3JH45</accession>
<evidence type="ECO:0000313" key="2">
    <source>
        <dbReference type="EMBL" id="GIF78870.1"/>
    </source>
</evidence>
<comment type="caution">
    <text evidence="2">The sequence shown here is derived from an EMBL/GenBank/DDBJ whole genome shotgun (WGS) entry which is preliminary data.</text>
</comment>
<feature type="domain" description="VOC" evidence="1">
    <location>
        <begin position="130"/>
        <end position="246"/>
    </location>
</feature>
<dbReference type="InterPro" id="IPR052164">
    <property type="entry name" value="Anthracycline_SecMetBiosynth"/>
</dbReference>
<dbReference type="PANTHER" id="PTHR33993:SF14">
    <property type="entry name" value="GB|AAF24581.1"/>
    <property type="match status" value="1"/>
</dbReference>